<sequence length="151" mass="16491">MSYATSCENLYTYSFTITVQGASASVTNGDHLHTLSVKLDGVLPTEDQFTIHVMPDRAACAEGSCTTGQIGFTDNDINSLSAWYPSGTQPGTKIFSITSRTRVSVIEITYNRPMQAPGWLIEVDDVEKIRETMNHGDASVPNPVTYTYDVS</sequence>
<proteinExistence type="predicted"/>
<reference evidence="1" key="1">
    <citation type="submission" date="2021-01" db="EMBL/GenBank/DDBJ databases">
        <authorList>
            <person name="Corre E."/>
            <person name="Pelletier E."/>
            <person name="Niang G."/>
            <person name="Scheremetjew M."/>
            <person name="Finn R."/>
            <person name="Kale V."/>
            <person name="Holt S."/>
            <person name="Cochrane G."/>
            <person name="Meng A."/>
            <person name="Brown T."/>
            <person name="Cohen L."/>
        </authorList>
    </citation>
    <scope>NUCLEOTIDE SEQUENCE</scope>
    <source>
        <strain evidence="1">CCMP494</strain>
    </source>
</reference>
<dbReference type="EMBL" id="HBEV01003277">
    <property type="protein sequence ID" value="CAD8580128.1"/>
    <property type="molecule type" value="Transcribed_RNA"/>
</dbReference>
<dbReference type="AlphaFoldDB" id="A0A7S0KFN1"/>
<organism evidence="1">
    <name type="scientific">Micromonas pusilla</name>
    <name type="common">Picoplanktonic green alga</name>
    <name type="synonym">Chromulina pusilla</name>
    <dbReference type="NCBI Taxonomy" id="38833"/>
    <lineage>
        <taxon>Eukaryota</taxon>
        <taxon>Viridiplantae</taxon>
        <taxon>Chlorophyta</taxon>
        <taxon>Mamiellophyceae</taxon>
        <taxon>Mamiellales</taxon>
        <taxon>Mamiellaceae</taxon>
        <taxon>Micromonas</taxon>
    </lineage>
</organism>
<evidence type="ECO:0000313" key="1">
    <source>
        <dbReference type="EMBL" id="CAD8580128.1"/>
    </source>
</evidence>
<protein>
    <submittedName>
        <fullName evidence="1">Uncharacterized protein</fullName>
    </submittedName>
</protein>
<name>A0A7S0KFN1_MICPS</name>
<accession>A0A7S0KFN1</accession>
<gene>
    <name evidence="1" type="ORF">MSP1404_LOCUS2487</name>
</gene>